<dbReference type="KEGG" id="aht:ANTHELSMS3_03384"/>
<evidence type="ECO:0000313" key="2">
    <source>
        <dbReference type="EMBL" id="ASP22017.1"/>
    </source>
</evidence>
<evidence type="ECO:0000259" key="1">
    <source>
        <dbReference type="PROSITE" id="PS51186"/>
    </source>
</evidence>
<dbReference type="SUPFAM" id="SSF55729">
    <property type="entry name" value="Acyl-CoA N-acyltransferases (Nat)"/>
    <property type="match status" value="1"/>
</dbReference>
<reference evidence="2 3" key="1">
    <citation type="submission" date="2017-07" db="EMBL/GenBank/DDBJ databases">
        <title>Genome Sequence of Antarctobacter heliothermus Strain SMS3 Isolated from a culture of the Diatom Skeletonema marinoi.</title>
        <authorList>
            <person name="Topel M."/>
            <person name="Pinder M.I.M."/>
            <person name="Johansson O.N."/>
            <person name="Kourtchenko O."/>
            <person name="Godhe A."/>
            <person name="Clarke A.K."/>
        </authorList>
    </citation>
    <scope>NUCLEOTIDE SEQUENCE [LARGE SCALE GENOMIC DNA]</scope>
    <source>
        <strain evidence="2 3">SMS3</strain>
    </source>
</reference>
<protein>
    <submittedName>
        <fullName evidence="2">Acetyltransferase (GNAT) domain protein</fullName>
    </submittedName>
</protein>
<keyword evidence="2" id="KW-0808">Transferase</keyword>
<dbReference type="RefSeq" id="WP_157733543.1">
    <property type="nucleotide sequence ID" value="NZ_CP022540.1"/>
</dbReference>
<keyword evidence="3" id="KW-1185">Reference proteome</keyword>
<dbReference type="PANTHER" id="PTHR43792:SF1">
    <property type="entry name" value="N-ACETYLTRANSFERASE DOMAIN-CONTAINING PROTEIN"/>
    <property type="match status" value="1"/>
</dbReference>
<dbReference type="AlphaFoldDB" id="A0A222E736"/>
<dbReference type="InterPro" id="IPR000182">
    <property type="entry name" value="GNAT_dom"/>
</dbReference>
<evidence type="ECO:0000313" key="3">
    <source>
        <dbReference type="Proteomes" id="UP000203589"/>
    </source>
</evidence>
<dbReference type="EMBL" id="CP022540">
    <property type="protein sequence ID" value="ASP22017.1"/>
    <property type="molecule type" value="Genomic_DNA"/>
</dbReference>
<sequence>MIRTQRLLLRPGRLTDLEPLHRILSDPCVMRYWSRPAHDDIAQTAEFLRYFMNGYGHDGRVEYILEKDGRCIGKAGMWRDPEVGYILNPDYWGQGLAYEAMSAILIEIARRRPDLTRLTADLDPRNIGSIRLLEKLGFTHDRTEIGDYLYGGYEVCDSAYYSRVMVAQD</sequence>
<dbReference type="InterPro" id="IPR051531">
    <property type="entry name" value="N-acetyltransferase"/>
</dbReference>
<dbReference type="Proteomes" id="UP000203589">
    <property type="component" value="Chromosome"/>
</dbReference>
<dbReference type="CDD" id="cd04301">
    <property type="entry name" value="NAT_SF"/>
    <property type="match status" value="1"/>
</dbReference>
<dbReference type="PANTHER" id="PTHR43792">
    <property type="entry name" value="GNAT FAMILY, PUTATIVE (AFU_ORTHOLOGUE AFUA_3G00765)-RELATED-RELATED"/>
    <property type="match status" value="1"/>
</dbReference>
<dbReference type="Pfam" id="PF13302">
    <property type="entry name" value="Acetyltransf_3"/>
    <property type="match status" value="1"/>
</dbReference>
<dbReference type="OrthoDB" id="9804153at2"/>
<name>A0A222E736_9RHOB</name>
<dbReference type="InterPro" id="IPR016181">
    <property type="entry name" value="Acyl_CoA_acyltransferase"/>
</dbReference>
<dbReference type="GO" id="GO:0016747">
    <property type="term" value="F:acyltransferase activity, transferring groups other than amino-acyl groups"/>
    <property type="evidence" value="ECO:0007669"/>
    <property type="project" value="InterPro"/>
</dbReference>
<dbReference type="Gene3D" id="3.40.630.30">
    <property type="match status" value="1"/>
</dbReference>
<dbReference type="PROSITE" id="PS51186">
    <property type="entry name" value="GNAT"/>
    <property type="match status" value="1"/>
</dbReference>
<feature type="domain" description="N-acetyltransferase" evidence="1">
    <location>
        <begin position="7"/>
        <end position="167"/>
    </location>
</feature>
<organism evidence="2 3">
    <name type="scientific">Antarctobacter heliothermus</name>
    <dbReference type="NCBI Taxonomy" id="74033"/>
    <lineage>
        <taxon>Bacteria</taxon>
        <taxon>Pseudomonadati</taxon>
        <taxon>Pseudomonadota</taxon>
        <taxon>Alphaproteobacteria</taxon>
        <taxon>Rhodobacterales</taxon>
        <taxon>Roseobacteraceae</taxon>
        <taxon>Antarctobacter</taxon>
    </lineage>
</organism>
<accession>A0A222E736</accession>
<proteinExistence type="predicted"/>
<gene>
    <name evidence="2" type="ORF">ANTHELSMS3_03384</name>
</gene>